<feature type="compositionally biased region" description="Polar residues" evidence="1">
    <location>
        <begin position="30"/>
        <end position="44"/>
    </location>
</feature>
<reference evidence="2 3" key="1">
    <citation type="submission" date="2016-10" db="EMBL/GenBank/DDBJ databases">
        <title>Proteomics and genomics reveal pathogen-plant mechanisms compatible with a hemibiotrophic lifestyle of Diplodia corticola.</title>
        <authorList>
            <person name="Fernandes I."/>
            <person name="De Jonge R."/>
            <person name="Van De Peer Y."/>
            <person name="Devreese B."/>
            <person name="Alves A."/>
            <person name="Esteves A.C."/>
        </authorList>
    </citation>
    <scope>NUCLEOTIDE SEQUENCE [LARGE SCALE GENOMIC DNA]</scope>
    <source>
        <strain evidence="2 3">CBS 112549</strain>
    </source>
</reference>
<feature type="region of interest" description="Disordered" evidence="1">
    <location>
        <begin position="94"/>
        <end position="129"/>
    </location>
</feature>
<dbReference type="Proteomes" id="UP000183809">
    <property type="component" value="Unassembled WGS sequence"/>
</dbReference>
<sequence length="470" mass="53685">MSRSTAICPICGTAYYHENSHARDTSMSLITPTQRSSSMENRNTALAEPPITPSSLLQSYSPDLCLECARYCARTLTRDYKRLKEKLFAEEESYRQAQKNNRSPPSSSIKGGNGTHASRNKDARSHQKKLEKRCKQLRTLLCLIRKTKCRVANADLAEERRREELAKIVEEANGLIDGLIDGDMMGAEEAGKLRMELKRLYAEAVGATEDLNVDQEAKRAKDGAKSTARKVSFAPGLFDELDPVVAEPRGRRGNGYFRRISPEYQPGVYARKAYYDTSGFLQDPDEYGKGVQTEYPKYQPVRTLNWIAEPSTYATPMVILTDELGNSRTLVRATLPSSRSVPFTAVMDPKIHVVRLVSSRLIQQKVDDFLNRPKPKKKWRMELHHSHFLDDFGMERELSWIHDELWIKTSYTKRKGGEKITKDIHSEPWHESVRYAKRQEAFRVICGWAKKGKTERTGSFEGTQRTLVRR</sequence>
<proteinExistence type="predicted"/>
<evidence type="ECO:0000313" key="2">
    <source>
        <dbReference type="EMBL" id="OJD31881.1"/>
    </source>
</evidence>
<organism evidence="2 3">
    <name type="scientific">Diplodia corticola</name>
    <dbReference type="NCBI Taxonomy" id="236234"/>
    <lineage>
        <taxon>Eukaryota</taxon>
        <taxon>Fungi</taxon>
        <taxon>Dikarya</taxon>
        <taxon>Ascomycota</taxon>
        <taxon>Pezizomycotina</taxon>
        <taxon>Dothideomycetes</taxon>
        <taxon>Dothideomycetes incertae sedis</taxon>
        <taxon>Botryosphaeriales</taxon>
        <taxon>Botryosphaeriaceae</taxon>
        <taxon>Diplodia</taxon>
    </lineage>
</organism>
<gene>
    <name evidence="2" type="ORF">BKCO1_43000106</name>
</gene>
<dbReference type="EMBL" id="MNUE01000043">
    <property type="protein sequence ID" value="OJD31881.1"/>
    <property type="molecule type" value="Genomic_DNA"/>
</dbReference>
<keyword evidence="3" id="KW-1185">Reference proteome</keyword>
<feature type="compositionally biased region" description="Polar residues" evidence="1">
    <location>
        <begin position="95"/>
        <end position="110"/>
    </location>
</feature>
<dbReference type="RefSeq" id="XP_020128141.1">
    <property type="nucleotide sequence ID" value="XM_020275960.1"/>
</dbReference>
<evidence type="ECO:0000256" key="1">
    <source>
        <dbReference type="SAM" id="MobiDB-lite"/>
    </source>
</evidence>
<dbReference type="AlphaFoldDB" id="A0A1J9QU01"/>
<accession>A0A1J9QU01</accession>
<protein>
    <submittedName>
        <fullName evidence="2">Uncharacterized protein</fullName>
    </submittedName>
</protein>
<feature type="region of interest" description="Disordered" evidence="1">
    <location>
        <begin position="30"/>
        <end position="50"/>
    </location>
</feature>
<comment type="caution">
    <text evidence="2">The sequence shown here is derived from an EMBL/GenBank/DDBJ whole genome shotgun (WGS) entry which is preliminary data.</text>
</comment>
<dbReference type="GeneID" id="31016221"/>
<name>A0A1J9QU01_9PEZI</name>
<evidence type="ECO:0000313" key="3">
    <source>
        <dbReference type="Proteomes" id="UP000183809"/>
    </source>
</evidence>
<dbReference type="OrthoDB" id="10676805at2759"/>